<dbReference type="PANTHER" id="PTHR33495">
    <property type="entry name" value="ANTI-SIGMA FACTOR ANTAGONIST TM_1081-RELATED-RELATED"/>
    <property type="match status" value="1"/>
</dbReference>
<comment type="caution">
    <text evidence="2">The sequence shown here is derived from an EMBL/GenBank/DDBJ whole genome shotgun (WGS) entry which is preliminary data.</text>
</comment>
<dbReference type="CDD" id="cd07043">
    <property type="entry name" value="STAS_anti-anti-sigma_factors"/>
    <property type="match status" value="1"/>
</dbReference>
<reference evidence="2 3" key="1">
    <citation type="submission" date="2020-02" db="EMBL/GenBank/DDBJ databases">
        <title>The whole genome sequence of CPCC 205119.</title>
        <authorList>
            <person name="Jiang Z."/>
        </authorList>
    </citation>
    <scope>NUCLEOTIDE SEQUENCE [LARGE SCALE GENOMIC DNA]</scope>
    <source>
        <strain evidence="2 3">CPCC 205119</strain>
    </source>
</reference>
<dbReference type="Proteomes" id="UP000470470">
    <property type="component" value="Unassembled WGS sequence"/>
</dbReference>
<dbReference type="Pfam" id="PF01740">
    <property type="entry name" value="STAS"/>
    <property type="match status" value="1"/>
</dbReference>
<evidence type="ECO:0000313" key="2">
    <source>
        <dbReference type="EMBL" id="NEL53170.1"/>
    </source>
</evidence>
<dbReference type="AlphaFoldDB" id="A0A7K3WBI8"/>
<dbReference type="InterPro" id="IPR002645">
    <property type="entry name" value="STAS_dom"/>
</dbReference>
<evidence type="ECO:0000313" key="3">
    <source>
        <dbReference type="Proteomes" id="UP000470470"/>
    </source>
</evidence>
<dbReference type="InterPro" id="IPR036513">
    <property type="entry name" value="STAS_dom_sf"/>
</dbReference>
<protein>
    <submittedName>
        <fullName evidence="2">STAS domain-containing protein</fullName>
    </submittedName>
</protein>
<dbReference type="EMBL" id="JAAGWK010000008">
    <property type="protein sequence ID" value="NEL53170.1"/>
    <property type="molecule type" value="Genomic_DNA"/>
</dbReference>
<evidence type="ECO:0000259" key="1">
    <source>
        <dbReference type="PROSITE" id="PS50801"/>
    </source>
</evidence>
<accession>A0A7K3WBI8</accession>
<dbReference type="PANTHER" id="PTHR33495:SF2">
    <property type="entry name" value="ANTI-SIGMA FACTOR ANTAGONIST TM_1081-RELATED"/>
    <property type="match status" value="1"/>
</dbReference>
<feature type="domain" description="STAS" evidence="1">
    <location>
        <begin position="47"/>
        <end position="127"/>
    </location>
</feature>
<gene>
    <name evidence="2" type="ORF">G1H19_03970</name>
</gene>
<dbReference type="SUPFAM" id="SSF52091">
    <property type="entry name" value="SpoIIaa-like"/>
    <property type="match status" value="1"/>
</dbReference>
<sequence>MVRAHEWDAHRRLGRASGTSRPWWTPVCPAPDRSVGLDRWSTGQRAVVLVRGELDTAAAARLEAYVTGTPLSGRSVLELDLAGVPWTGSAGLSAFVALRRWCDARGATLVLRSVQPSVWRVFQLAGLDGVFDTEPGTARPAPDQDLLLF</sequence>
<dbReference type="PROSITE" id="PS50801">
    <property type="entry name" value="STAS"/>
    <property type="match status" value="1"/>
</dbReference>
<dbReference type="Gene3D" id="3.30.750.24">
    <property type="entry name" value="STAS domain"/>
    <property type="match status" value="1"/>
</dbReference>
<organism evidence="2 3">
    <name type="scientific">Goekera deserti</name>
    <dbReference type="NCBI Taxonomy" id="2497753"/>
    <lineage>
        <taxon>Bacteria</taxon>
        <taxon>Bacillati</taxon>
        <taxon>Actinomycetota</taxon>
        <taxon>Actinomycetes</taxon>
        <taxon>Geodermatophilales</taxon>
        <taxon>Geodermatophilaceae</taxon>
        <taxon>Goekera</taxon>
    </lineage>
</organism>
<name>A0A7K3WBI8_9ACTN</name>
<dbReference type="RefSeq" id="WP_152730311.1">
    <property type="nucleotide sequence ID" value="NZ_JAABOZ010000007.1"/>
</dbReference>
<proteinExistence type="predicted"/>
<dbReference type="GO" id="GO:0043856">
    <property type="term" value="F:anti-sigma factor antagonist activity"/>
    <property type="evidence" value="ECO:0007669"/>
    <property type="project" value="TreeGrafter"/>
</dbReference>
<keyword evidence="3" id="KW-1185">Reference proteome</keyword>